<reference evidence="2 3" key="1">
    <citation type="submission" date="2020-08" db="EMBL/GenBank/DDBJ databases">
        <title>Genome sequencing of Purple Non-Sulfur Bacteria from various extreme environments.</title>
        <authorList>
            <person name="Mayer M."/>
        </authorList>
    </citation>
    <scope>NUCLEOTIDE SEQUENCE [LARGE SCALE GENOMIC DNA]</scope>
    <source>
        <strain evidence="2 3">JA135</strain>
    </source>
</reference>
<keyword evidence="1" id="KW-0812">Transmembrane</keyword>
<gene>
    <name evidence="2" type="ORF">GGD88_001304</name>
</gene>
<evidence type="ECO:0000313" key="2">
    <source>
        <dbReference type="EMBL" id="MBB4285585.1"/>
    </source>
</evidence>
<feature type="transmembrane region" description="Helical" evidence="1">
    <location>
        <begin position="287"/>
        <end position="310"/>
    </location>
</feature>
<dbReference type="Proteomes" id="UP000555728">
    <property type="component" value="Unassembled WGS sequence"/>
</dbReference>
<dbReference type="AlphaFoldDB" id="A0A7W6WJZ4"/>
<keyword evidence="1" id="KW-0472">Membrane</keyword>
<keyword evidence="3" id="KW-1185">Reference proteome</keyword>
<dbReference type="EMBL" id="JACIGI010000008">
    <property type="protein sequence ID" value="MBB4285585.1"/>
    <property type="molecule type" value="Genomic_DNA"/>
</dbReference>
<dbReference type="RefSeq" id="WP_184433033.1">
    <property type="nucleotide sequence ID" value="NZ_JACIGI010000008.1"/>
</dbReference>
<proteinExistence type="predicted"/>
<accession>A0A7W6WJZ4</accession>
<evidence type="ECO:0000256" key="1">
    <source>
        <dbReference type="SAM" id="Phobius"/>
    </source>
</evidence>
<sequence length="649" mass="64980">MTRASDARGAPSPRPGLGLAVLAIAAALLLAAPAGLVTWRLTGMQTDAAALETAREDARALAAVARAIEGLRGLARQIRYAPAGAAGAEARDTAADRLGVLAADPAWRVLAPEAVGTALDEARSAVERLATRRSEREPWPVVISDRLAALERFAAGPDDDSATPRARRLGALLDVLRTASRAQGAALPFLERRARQLAAEAIALPGLPLGLDPATRLGSGASVHAAIADALEVPAGRRAALTERAGLDVLWRTADRALAEAADGALAAADARLAATHAGLAADRARLTAALVAALLGVVSIGLATVLLAAHGHAGPLGRLGRRAAALGFARRRASWDESVAVAALDRALSASEADRARAADAEQGAADARRDAGTLASALLGAAAEAAAGRTVPGLAAALDAALARARRSAELAHQEAAVLAPADGTTRAAGGDARATRAAHRIGAACADVTDGLAEAEALLAALHSLGGTSAPPPIALAPLLEEVLTGLDPRLHDAHLHLSLSCPAALRCDADPATVAAIVAYTVEAVALRAEAAPAETADRPAVALAVYAAQAAENTLTLSLADDGPAPTPEARTLLAEARPATDPAGLARALRTAPDAAALLLADGLARAGLGRALHIAVDEADTGVAVTVTLPAAAPEGAAVTPE</sequence>
<organism evidence="2 3">
    <name type="scientific">Roseospira goensis</name>
    <dbReference type="NCBI Taxonomy" id="391922"/>
    <lineage>
        <taxon>Bacteria</taxon>
        <taxon>Pseudomonadati</taxon>
        <taxon>Pseudomonadota</taxon>
        <taxon>Alphaproteobacteria</taxon>
        <taxon>Rhodospirillales</taxon>
        <taxon>Rhodospirillaceae</taxon>
        <taxon>Roseospira</taxon>
    </lineage>
</organism>
<name>A0A7W6WJZ4_9PROT</name>
<evidence type="ECO:0000313" key="3">
    <source>
        <dbReference type="Proteomes" id="UP000555728"/>
    </source>
</evidence>
<keyword evidence="1" id="KW-1133">Transmembrane helix</keyword>
<protein>
    <submittedName>
        <fullName evidence="2">Uncharacterized protein</fullName>
    </submittedName>
</protein>
<comment type="caution">
    <text evidence="2">The sequence shown here is derived from an EMBL/GenBank/DDBJ whole genome shotgun (WGS) entry which is preliminary data.</text>
</comment>